<gene>
    <name evidence="5" type="ORF">Fcan01_09582</name>
</gene>
<dbReference type="Proteomes" id="UP000198287">
    <property type="component" value="Unassembled WGS sequence"/>
</dbReference>
<comment type="caution">
    <text evidence="5">The sequence shown here is derived from an EMBL/GenBank/DDBJ whole genome shotgun (WGS) entry which is preliminary data.</text>
</comment>
<feature type="transmembrane region" description="Helical" evidence="3">
    <location>
        <begin position="227"/>
        <end position="244"/>
    </location>
</feature>
<accession>A0A226EHD3</accession>
<evidence type="ECO:0000256" key="1">
    <source>
        <dbReference type="SAM" id="Coils"/>
    </source>
</evidence>
<keyword evidence="1" id="KW-0175">Coiled coil</keyword>
<dbReference type="AlphaFoldDB" id="A0A226EHD3"/>
<dbReference type="InterPro" id="IPR048724">
    <property type="entry name" value="NuMA_N_HOOK"/>
</dbReference>
<keyword evidence="3" id="KW-0472">Membrane</keyword>
<evidence type="ECO:0000256" key="2">
    <source>
        <dbReference type="SAM" id="MobiDB-lite"/>
    </source>
</evidence>
<keyword evidence="6" id="KW-1185">Reference proteome</keyword>
<keyword evidence="3" id="KW-1133">Transmembrane helix</keyword>
<evidence type="ECO:0000313" key="5">
    <source>
        <dbReference type="EMBL" id="OXA56527.1"/>
    </source>
</evidence>
<proteinExistence type="predicted"/>
<dbReference type="EMBL" id="LNIX01000004">
    <property type="protein sequence ID" value="OXA56527.1"/>
    <property type="molecule type" value="Genomic_DNA"/>
</dbReference>
<feature type="region of interest" description="Disordered" evidence="2">
    <location>
        <begin position="1"/>
        <end position="25"/>
    </location>
</feature>
<evidence type="ECO:0000256" key="3">
    <source>
        <dbReference type="SAM" id="Phobius"/>
    </source>
</evidence>
<protein>
    <recommendedName>
        <fullName evidence="4">Nuclear mitotic apparatus protein 1 N-terminal hook domain-containing protein</fullName>
    </recommendedName>
</protein>
<feature type="coiled-coil region" evidence="1">
    <location>
        <begin position="146"/>
        <end position="180"/>
    </location>
</feature>
<organism evidence="5 6">
    <name type="scientific">Folsomia candida</name>
    <name type="common">Springtail</name>
    <dbReference type="NCBI Taxonomy" id="158441"/>
    <lineage>
        <taxon>Eukaryota</taxon>
        <taxon>Metazoa</taxon>
        <taxon>Ecdysozoa</taxon>
        <taxon>Arthropoda</taxon>
        <taxon>Hexapoda</taxon>
        <taxon>Collembola</taxon>
        <taxon>Entomobryomorpha</taxon>
        <taxon>Isotomoidea</taxon>
        <taxon>Isotomidae</taxon>
        <taxon>Proisotominae</taxon>
        <taxon>Folsomia</taxon>
    </lineage>
</organism>
<dbReference type="Pfam" id="PF21670">
    <property type="entry name" value="HOOK_N_NuMA"/>
    <property type="match status" value="1"/>
</dbReference>
<sequence length="279" mass="31594">MSFINLSSPGEETSPEESTVESTKLEESTEIVLPTIDVRMEALKWVNSLQLTTPKITSIKELSDGKFFGDVLKMLFCKPVNTDDTTETFIVLEEFLRSQSLDMDTLHMQINFENACKGNETDLVKILIALMGLYSLTLVEDSSHEFVELQMKFQDAQKLLEVAENALLETTQKLRITEKQLCEAKIAILGMDNNNNNKTPSPLKHFISNPKLRLIPSMKNLDGGRKMKMLIFFVIMGLLLLFIPKEIVSLTIEIIFGRQEFAYIAEKYGTLEHLGPPII</sequence>
<evidence type="ECO:0000259" key="4">
    <source>
        <dbReference type="Pfam" id="PF21670"/>
    </source>
</evidence>
<feature type="domain" description="Nuclear mitotic apparatus protein 1 N-terminal hook" evidence="4">
    <location>
        <begin position="43"/>
        <end position="154"/>
    </location>
</feature>
<reference evidence="5 6" key="1">
    <citation type="submission" date="2015-12" db="EMBL/GenBank/DDBJ databases">
        <title>The genome of Folsomia candida.</title>
        <authorList>
            <person name="Faddeeva A."/>
            <person name="Derks M.F."/>
            <person name="Anvar Y."/>
            <person name="Smit S."/>
            <person name="Van Straalen N."/>
            <person name="Roelofs D."/>
        </authorList>
    </citation>
    <scope>NUCLEOTIDE SEQUENCE [LARGE SCALE GENOMIC DNA]</scope>
    <source>
        <strain evidence="5 6">VU population</strain>
        <tissue evidence="5">Whole body</tissue>
    </source>
</reference>
<name>A0A226EHD3_FOLCA</name>
<evidence type="ECO:0000313" key="6">
    <source>
        <dbReference type="Proteomes" id="UP000198287"/>
    </source>
</evidence>
<keyword evidence="3" id="KW-0812">Transmembrane</keyword>